<sequence length="94" mass="10401">MMGNIVFSVLFLLLPLAESSRSWKMLNMSLGGEANLLPGWPILSAGAFVLVALVLSLFLIVEHLAVYNQPEEQKFLIGLILMVPVYAVESHEMK</sequence>
<protein>
    <submittedName>
        <fullName evidence="7">Uncharacterized protein</fullName>
    </submittedName>
</protein>
<comment type="subcellular location">
    <subcellularLocation>
        <location evidence="1">Membrane</location>
        <topology evidence="1">Multi-pass membrane protein</topology>
    </subcellularLocation>
</comment>
<accession>A0A426ZWW7</accession>
<proteinExistence type="predicted"/>
<dbReference type="GO" id="GO:0016020">
    <property type="term" value="C:membrane"/>
    <property type="evidence" value="ECO:0007669"/>
    <property type="project" value="UniProtKB-SubCell"/>
</dbReference>
<keyword evidence="2 5" id="KW-0812">Transmembrane</keyword>
<name>A0A426ZWW7_ENSVE</name>
<evidence type="ECO:0000313" key="8">
    <source>
        <dbReference type="Proteomes" id="UP000287651"/>
    </source>
</evidence>
<reference evidence="7 8" key="1">
    <citation type="journal article" date="2014" name="Agronomy (Basel)">
        <title>A Draft Genome Sequence for Ensete ventricosum, the Drought-Tolerant Tree Against Hunger.</title>
        <authorList>
            <person name="Harrison J."/>
            <person name="Moore K.A."/>
            <person name="Paszkiewicz K."/>
            <person name="Jones T."/>
            <person name="Grant M."/>
            <person name="Ambacheew D."/>
            <person name="Muzemil S."/>
            <person name="Studholme D.J."/>
        </authorList>
    </citation>
    <scope>NUCLEOTIDE SEQUENCE [LARGE SCALE GENOMIC DNA]</scope>
</reference>
<dbReference type="InterPro" id="IPR005178">
    <property type="entry name" value="Ostalpha/TMEM184C"/>
</dbReference>
<feature type="signal peptide" evidence="6">
    <location>
        <begin position="1"/>
        <end position="19"/>
    </location>
</feature>
<dbReference type="Pfam" id="PF03619">
    <property type="entry name" value="Solute_trans_a"/>
    <property type="match status" value="1"/>
</dbReference>
<dbReference type="PANTHER" id="PTHR23423">
    <property type="entry name" value="ORGANIC SOLUTE TRANSPORTER-RELATED"/>
    <property type="match status" value="1"/>
</dbReference>
<keyword evidence="4 5" id="KW-0472">Membrane</keyword>
<gene>
    <name evidence="7" type="ORF">B296_00038256</name>
</gene>
<evidence type="ECO:0000256" key="6">
    <source>
        <dbReference type="SAM" id="SignalP"/>
    </source>
</evidence>
<evidence type="ECO:0000256" key="5">
    <source>
        <dbReference type="SAM" id="Phobius"/>
    </source>
</evidence>
<dbReference type="Proteomes" id="UP000287651">
    <property type="component" value="Unassembled WGS sequence"/>
</dbReference>
<comment type="caution">
    <text evidence="7">The sequence shown here is derived from an EMBL/GenBank/DDBJ whole genome shotgun (WGS) entry which is preliminary data.</text>
</comment>
<dbReference type="AlphaFoldDB" id="A0A426ZWW7"/>
<evidence type="ECO:0000256" key="1">
    <source>
        <dbReference type="ARBA" id="ARBA00004141"/>
    </source>
</evidence>
<keyword evidence="3 5" id="KW-1133">Transmembrane helix</keyword>
<keyword evidence="6" id="KW-0732">Signal</keyword>
<feature type="transmembrane region" description="Helical" evidence="5">
    <location>
        <begin position="43"/>
        <end position="61"/>
    </location>
</feature>
<dbReference type="EMBL" id="AMZH03004672">
    <property type="protein sequence ID" value="RRT68509.1"/>
    <property type="molecule type" value="Genomic_DNA"/>
</dbReference>
<evidence type="ECO:0000256" key="3">
    <source>
        <dbReference type="ARBA" id="ARBA00022989"/>
    </source>
</evidence>
<evidence type="ECO:0000256" key="4">
    <source>
        <dbReference type="ARBA" id="ARBA00023136"/>
    </source>
</evidence>
<evidence type="ECO:0000313" key="7">
    <source>
        <dbReference type="EMBL" id="RRT68509.1"/>
    </source>
</evidence>
<evidence type="ECO:0000256" key="2">
    <source>
        <dbReference type="ARBA" id="ARBA00022692"/>
    </source>
</evidence>
<feature type="chain" id="PRO_5019129915" evidence="6">
    <location>
        <begin position="20"/>
        <end position="94"/>
    </location>
</feature>
<organism evidence="7 8">
    <name type="scientific">Ensete ventricosum</name>
    <name type="common">Abyssinian banana</name>
    <name type="synonym">Musa ensete</name>
    <dbReference type="NCBI Taxonomy" id="4639"/>
    <lineage>
        <taxon>Eukaryota</taxon>
        <taxon>Viridiplantae</taxon>
        <taxon>Streptophyta</taxon>
        <taxon>Embryophyta</taxon>
        <taxon>Tracheophyta</taxon>
        <taxon>Spermatophyta</taxon>
        <taxon>Magnoliopsida</taxon>
        <taxon>Liliopsida</taxon>
        <taxon>Zingiberales</taxon>
        <taxon>Musaceae</taxon>
        <taxon>Ensete</taxon>
    </lineage>
</organism>